<organism evidence="2">
    <name type="scientific">bioreactor metagenome</name>
    <dbReference type="NCBI Taxonomy" id="1076179"/>
    <lineage>
        <taxon>unclassified sequences</taxon>
        <taxon>metagenomes</taxon>
        <taxon>ecological metagenomes</taxon>
    </lineage>
</organism>
<keyword evidence="1" id="KW-1133">Transmembrane helix</keyword>
<keyword evidence="1" id="KW-0812">Transmembrane</keyword>
<feature type="transmembrane region" description="Helical" evidence="1">
    <location>
        <begin position="45"/>
        <end position="69"/>
    </location>
</feature>
<feature type="transmembrane region" description="Helical" evidence="1">
    <location>
        <begin position="76"/>
        <end position="95"/>
    </location>
</feature>
<evidence type="ECO:0000256" key="1">
    <source>
        <dbReference type="SAM" id="Phobius"/>
    </source>
</evidence>
<dbReference type="EMBL" id="VSSQ01007190">
    <property type="protein sequence ID" value="MPM35139.1"/>
    <property type="molecule type" value="Genomic_DNA"/>
</dbReference>
<accession>A0A644Z3L8</accession>
<name>A0A644Z3L8_9ZZZZ</name>
<protein>
    <submittedName>
        <fullName evidence="2">Uncharacterized protein</fullName>
    </submittedName>
</protein>
<reference evidence="2" key="1">
    <citation type="submission" date="2019-08" db="EMBL/GenBank/DDBJ databases">
        <authorList>
            <person name="Kucharzyk K."/>
            <person name="Murdoch R.W."/>
            <person name="Higgins S."/>
            <person name="Loffler F."/>
        </authorList>
    </citation>
    <scope>NUCLEOTIDE SEQUENCE</scope>
</reference>
<comment type="caution">
    <text evidence="2">The sequence shown here is derived from an EMBL/GenBank/DDBJ whole genome shotgun (WGS) entry which is preliminary data.</text>
</comment>
<proteinExistence type="predicted"/>
<gene>
    <name evidence="2" type="ORF">SDC9_81729</name>
</gene>
<keyword evidence="1" id="KW-0472">Membrane</keyword>
<feature type="transmembrane region" description="Helical" evidence="1">
    <location>
        <begin position="20"/>
        <end position="39"/>
    </location>
</feature>
<evidence type="ECO:0000313" key="2">
    <source>
        <dbReference type="EMBL" id="MPM35139.1"/>
    </source>
</evidence>
<dbReference type="AlphaFoldDB" id="A0A644Z3L8"/>
<sequence>METRVKMEVELIKKQAIMHIGLYFILIPMVIGSLIGAIVARVKPYALKLTLIITTAINSLYLIAIFLTFKDQSKPHIVVIVVIVTTVISNISAMISHKVTCKILKKSVSSS</sequence>